<accession>A0A495ILM8</accession>
<feature type="region of interest" description="Disordered" evidence="1">
    <location>
        <begin position="1"/>
        <end position="21"/>
    </location>
</feature>
<dbReference type="AlphaFoldDB" id="A0A495ILM8"/>
<dbReference type="OrthoDB" id="5118185at2"/>
<reference evidence="2 3" key="1">
    <citation type="submission" date="2018-10" db="EMBL/GenBank/DDBJ databases">
        <title>Sequencing the genomes of 1000 actinobacteria strains.</title>
        <authorList>
            <person name="Klenk H.-P."/>
        </authorList>
    </citation>
    <scope>NUCLEOTIDE SEQUENCE [LARGE SCALE GENOMIC DNA]</scope>
    <source>
        <strain evidence="2 3">DSM 17894</strain>
    </source>
</reference>
<comment type="caution">
    <text evidence="2">The sequence shown here is derived from an EMBL/GenBank/DDBJ whole genome shotgun (WGS) entry which is preliminary data.</text>
</comment>
<proteinExistence type="predicted"/>
<evidence type="ECO:0000313" key="2">
    <source>
        <dbReference type="EMBL" id="RKR76640.1"/>
    </source>
</evidence>
<evidence type="ECO:0000256" key="1">
    <source>
        <dbReference type="SAM" id="MobiDB-lite"/>
    </source>
</evidence>
<gene>
    <name evidence="2" type="ORF">C8E83_3817</name>
</gene>
<organism evidence="2 3">
    <name type="scientific">Frondihabitans australicus</name>
    <dbReference type="NCBI Taxonomy" id="386892"/>
    <lineage>
        <taxon>Bacteria</taxon>
        <taxon>Bacillati</taxon>
        <taxon>Actinomycetota</taxon>
        <taxon>Actinomycetes</taxon>
        <taxon>Micrococcales</taxon>
        <taxon>Microbacteriaceae</taxon>
        <taxon>Frondihabitans</taxon>
    </lineage>
</organism>
<sequence length="190" mass="21486">MRKSKREARKAESVDPAQVEGPVDDGLLIARQAAAIAVANDIIVGALRENRDFDQAVAETWVRDELTKLAQEQTELASRLASTRTKAVKSRGRSRHQFDYRREDDEPLLLRETISTTIAQRLEELKGDDAYVDEIVLAARDRAWHDIGGAIMSRVTNVVVDEGDYEERREFRLRDLVDIDLKELLASARG</sequence>
<evidence type="ECO:0008006" key="4">
    <source>
        <dbReference type="Google" id="ProtNLM"/>
    </source>
</evidence>
<dbReference type="EMBL" id="RBKS01000001">
    <property type="protein sequence ID" value="RKR76640.1"/>
    <property type="molecule type" value="Genomic_DNA"/>
</dbReference>
<dbReference type="RefSeq" id="WP_121371591.1">
    <property type="nucleotide sequence ID" value="NZ_RBKS01000001.1"/>
</dbReference>
<dbReference type="Proteomes" id="UP000280008">
    <property type="component" value="Unassembled WGS sequence"/>
</dbReference>
<keyword evidence="3" id="KW-1185">Reference proteome</keyword>
<name>A0A495ILM8_9MICO</name>
<evidence type="ECO:0000313" key="3">
    <source>
        <dbReference type="Proteomes" id="UP000280008"/>
    </source>
</evidence>
<protein>
    <recommendedName>
        <fullName evidence="4">Asparagine synthase</fullName>
    </recommendedName>
</protein>